<evidence type="ECO:0000313" key="4">
    <source>
        <dbReference type="Proteomes" id="UP000004440"/>
    </source>
</evidence>
<dbReference type="Gene3D" id="3.40.50.620">
    <property type="entry name" value="HUPs"/>
    <property type="match status" value="1"/>
</dbReference>
<gene>
    <name evidence="3" type="ORF">MY1_1162</name>
</gene>
<evidence type="ECO:0000313" key="3">
    <source>
        <dbReference type="EMBL" id="EGP93922.1"/>
    </source>
</evidence>
<feature type="domain" description="UspA" evidence="2">
    <location>
        <begin position="7"/>
        <end position="144"/>
    </location>
</feature>
<dbReference type="RefSeq" id="WP_007550792.1">
    <property type="nucleotide sequence ID" value="NZ_AFPU01000001.1"/>
</dbReference>
<proteinExistence type="inferred from homology"/>
<dbReference type="CDD" id="cd00293">
    <property type="entry name" value="USP-like"/>
    <property type="match status" value="1"/>
</dbReference>
<dbReference type="PANTHER" id="PTHR46268">
    <property type="entry name" value="STRESS RESPONSE PROTEIN NHAX"/>
    <property type="match status" value="1"/>
</dbReference>
<dbReference type="SUPFAM" id="SSF52402">
    <property type="entry name" value="Adenine nucleotide alpha hydrolases-like"/>
    <property type="match status" value="1"/>
</dbReference>
<reference evidence="3 4" key="1">
    <citation type="journal article" date="2011" name="J. Bacteriol.">
        <title>Genome Sequence of an Ammonia-Oxidizing Soil Archaeon, "Candidatus Nitrosoarchaeum koreensis" MY1.</title>
        <authorList>
            <person name="Kim B.K."/>
            <person name="Jung M.Y."/>
            <person name="Yu D.S."/>
            <person name="Park S.J."/>
            <person name="Oh T.K."/>
            <person name="Rhee S.K."/>
            <person name="Kim J.F."/>
        </authorList>
    </citation>
    <scope>NUCLEOTIDE SEQUENCE [LARGE SCALE GENOMIC DNA]</scope>
    <source>
        <strain evidence="3 4">MY1</strain>
    </source>
</reference>
<accession>F9CXC0</accession>
<dbReference type="OrthoDB" id="105697at2157"/>
<dbReference type="Proteomes" id="UP000004440">
    <property type="component" value="Unassembled WGS sequence"/>
</dbReference>
<organism evidence="3 4">
    <name type="scientific">Nitrosarchaeum koreense MY1</name>
    <dbReference type="NCBI Taxonomy" id="1001994"/>
    <lineage>
        <taxon>Archaea</taxon>
        <taxon>Nitrososphaerota</taxon>
        <taxon>Nitrososphaeria</taxon>
        <taxon>Nitrosopumilales</taxon>
        <taxon>Nitrosopumilaceae</taxon>
        <taxon>Nitrosarchaeum</taxon>
    </lineage>
</organism>
<dbReference type="PANTHER" id="PTHR46268:SF25">
    <property type="entry name" value="USPA DOMAIN PROTEIN"/>
    <property type="match status" value="1"/>
</dbReference>
<dbReference type="PRINTS" id="PR01438">
    <property type="entry name" value="UNVRSLSTRESS"/>
</dbReference>
<keyword evidence="4" id="KW-1185">Reference proteome</keyword>
<protein>
    <submittedName>
        <fullName evidence="3">Universal stress protein</fullName>
    </submittedName>
</protein>
<dbReference type="Pfam" id="PF00582">
    <property type="entry name" value="Usp"/>
    <property type="match status" value="1"/>
</dbReference>
<evidence type="ECO:0000256" key="1">
    <source>
        <dbReference type="ARBA" id="ARBA00008791"/>
    </source>
</evidence>
<dbReference type="STRING" id="1001994.MY1_1162"/>
<dbReference type="EMBL" id="AFPU01000001">
    <property type="protein sequence ID" value="EGP93922.1"/>
    <property type="molecule type" value="Genomic_DNA"/>
</dbReference>
<dbReference type="InterPro" id="IPR006015">
    <property type="entry name" value="Universal_stress_UspA"/>
</dbReference>
<sequence>MVDKKINKILVPLDGSKNSIRALEMAVSIAKQFEATITGAYSINIQPHSEFQTTATVSKEWKNEAKKILDNAKKIALQNNVDFKEKTMAGNIGYNLIKLAHDKKENFSLIVMGSRGRSAVKELFLGSVSNYVIHTSKIPVLVVK</sequence>
<comment type="caution">
    <text evidence="3">The sequence shown here is derived from an EMBL/GenBank/DDBJ whole genome shotgun (WGS) entry which is preliminary data.</text>
</comment>
<dbReference type="InterPro" id="IPR006016">
    <property type="entry name" value="UspA"/>
</dbReference>
<name>F9CXC0_9ARCH</name>
<evidence type="ECO:0000259" key="2">
    <source>
        <dbReference type="Pfam" id="PF00582"/>
    </source>
</evidence>
<dbReference type="AlphaFoldDB" id="F9CXC0"/>
<dbReference type="InterPro" id="IPR014729">
    <property type="entry name" value="Rossmann-like_a/b/a_fold"/>
</dbReference>
<comment type="similarity">
    <text evidence="1">Belongs to the universal stress protein A family.</text>
</comment>